<dbReference type="Proteomes" id="UP001595901">
    <property type="component" value="Unassembled WGS sequence"/>
</dbReference>
<reference evidence="3" key="1">
    <citation type="journal article" date="2019" name="Int. J. Syst. Evol. Microbiol.">
        <title>The Global Catalogue of Microorganisms (GCM) 10K type strain sequencing project: providing services to taxonomists for standard genome sequencing and annotation.</title>
        <authorList>
            <consortium name="The Broad Institute Genomics Platform"/>
            <consortium name="The Broad Institute Genome Sequencing Center for Infectious Disease"/>
            <person name="Wu L."/>
            <person name="Ma J."/>
        </authorList>
    </citation>
    <scope>NUCLEOTIDE SEQUENCE [LARGE SCALE GENOMIC DNA]</scope>
    <source>
        <strain evidence="3">CCUG 58728</strain>
    </source>
</reference>
<protein>
    <submittedName>
        <fullName evidence="2">Uncharacterized protein</fullName>
    </submittedName>
</protein>
<keyword evidence="3" id="KW-1185">Reference proteome</keyword>
<comment type="caution">
    <text evidence="2">The sequence shown here is derived from an EMBL/GenBank/DDBJ whole genome shotgun (WGS) entry which is preliminary data.</text>
</comment>
<sequence>MINSEPKNYFESILLLTAATILMIETKHLLVAAVMLVLTLLLSILGRKKVVSKSSRTNIKEKQ</sequence>
<dbReference type="RefSeq" id="WP_380432307.1">
    <property type="nucleotide sequence ID" value="NZ_JBHSAC010000067.1"/>
</dbReference>
<evidence type="ECO:0000313" key="3">
    <source>
        <dbReference type="Proteomes" id="UP001595901"/>
    </source>
</evidence>
<keyword evidence="1" id="KW-0472">Membrane</keyword>
<keyword evidence="1" id="KW-0812">Transmembrane</keyword>
<dbReference type="EMBL" id="JBHSAC010000067">
    <property type="protein sequence ID" value="MFC3932702.1"/>
    <property type="molecule type" value="Genomic_DNA"/>
</dbReference>
<proteinExistence type="predicted"/>
<keyword evidence="1" id="KW-1133">Transmembrane helix</keyword>
<accession>A0ABV8D2Q7</accession>
<feature type="transmembrane region" description="Helical" evidence="1">
    <location>
        <begin position="29"/>
        <end position="46"/>
    </location>
</feature>
<gene>
    <name evidence="2" type="ORF">ACFOSE_08055</name>
</gene>
<name>A0ABV8D2Q7_9STRE</name>
<evidence type="ECO:0000256" key="1">
    <source>
        <dbReference type="SAM" id="Phobius"/>
    </source>
</evidence>
<evidence type="ECO:0000313" key="2">
    <source>
        <dbReference type="EMBL" id="MFC3932702.1"/>
    </source>
</evidence>
<organism evidence="2 3">
    <name type="scientific">Streptococcus dentapri</name>
    <dbReference type="NCBI Taxonomy" id="573564"/>
    <lineage>
        <taxon>Bacteria</taxon>
        <taxon>Bacillati</taxon>
        <taxon>Bacillota</taxon>
        <taxon>Bacilli</taxon>
        <taxon>Lactobacillales</taxon>
        <taxon>Streptococcaceae</taxon>
        <taxon>Streptococcus</taxon>
    </lineage>
</organism>